<sequence>MSNYKSRSAQDWYCQSVTTTIPI</sequence>
<proteinExistence type="predicted"/>
<reference evidence="1" key="1">
    <citation type="submission" date="2014-09" db="EMBL/GenBank/DDBJ databases">
        <authorList>
            <person name="Magalhaes I.L.F."/>
            <person name="Oliveira U."/>
            <person name="Santos F.R."/>
            <person name="Vidigal T.H.D.A."/>
            <person name="Brescovit A.D."/>
            <person name="Santos A.J."/>
        </authorList>
    </citation>
    <scope>NUCLEOTIDE SEQUENCE</scope>
    <source>
        <tissue evidence="1">Shoot tissue taken approximately 20 cm above the soil surface</tissue>
    </source>
</reference>
<dbReference type="EMBL" id="GBRH01227771">
    <property type="protein sequence ID" value="JAD70124.1"/>
    <property type="molecule type" value="Transcribed_RNA"/>
</dbReference>
<protein>
    <submittedName>
        <fullName evidence="1">Uncharacterized protein</fullName>
    </submittedName>
</protein>
<reference evidence="1" key="2">
    <citation type="journal article" date="2015" name="Data Brief">
        <title>Shoot transcriptome of the giant reed, Arundo donax.</title>
        <authorList>
            <person name="Barrero R.A."/>
            <person name="Guerrero F.D."/>
            <person name="Moolhuijzen P."/>
            <person name="Goolsby J.A."/>
            <person name="Tidwell J."/>
            <person name="Bellgard S.E."/>
            <person name="Bellgard M.I."/>
        </authorList>
    </citation>
    <scope>NUCLEOTIDE SEQUENCE</scope>
    <source>
        <tissue evidence="1">Shoot tissue taken approximately 20 cm above the soil surface</tissue>
    </source>
</reference>
<evidence type="ECO:0000313" key="1">
    <source>
        <dbReference type="EMBL" id="JAD70124.1"/>
    </source>
</evidence>
<accession>A0A0A9C1J8</accession>
<organism evidence="1">
    <name type="scientific">Arundo donax</name>
    <name type="common">Giant reed</name>
    <name type="synonym">Donax arundinaceus</name>
    <dbReference type="NCBI Taxonomy" id="35708"/>
    <lineage>
        <taxon>Eukaryota</taxon>
        <taxon>Viridiplantae</taxon>
        <taxon>Streptophyta</taxon>
        <taxon>Embryophyta</taxon>
        <taxon>Tracheophyta</taxon>
        <taxon>Spermatophyta</taxon>
        <taxon>Magnoliopsida</taxon>
        <taxon>Liliopsida</taxon>
        <taxon>Poales</taxon>
        <taxon>Poaceae</taxon>
        <taxon>PACMAD clade</taxon>
        <taxon>Arundinoideae</taxon>
        <taxon>Arundineae</taxon>
        <taxon>Arundo</taxon>
    </lineage>
</organism>
<name>A0A0A9C1J8_ARUDO</name>
<dbReference type="AlphaFoldDB" id="A0A0A9C1J8"/>